<feature type="region of interest" description="Disordered" evidence="1">
    <location>
        <begin position="1"/>
        <end position="23"/>
    </location>
</feature>
<evidence type="ECO:0000313" key="2">
    <source>
        <dbReference type="EMBL" id="ASP38514.1"/>
    </source>
</evidence>
<feature type="compositionally biased region" description="Polar residues" evidence="1">
    <location>
        <begin position="9"/>
        <end position="23"/>
    </location>
</feature>
<organism evidence="2 3">
    <name type="scientific">Bacterioplanes sanyensis</name>
    <dbReference type="NCBI Taxonomy" id="1249553"/>
    <lineage>
        <taxon>Bacteria</taxon>
        <taxon>Pseudomonadati</taxon>
        <taxon>Pseudomonadota</taxon>
        <taxon>Gammaproteobacteria</taxon>
        <taxon>Oceanospirillales</taxon>
        <taxon>Oceanospirillaceae</taxon>
        <taxon>Bacterioplanes</taxon>
    </lineage>
</organism>
<dbReference type="AlphaFoldDB" id="A0A222FJ42"/>
<accession>A0A222FJ42</accession>
<dbReference type="EMBL" id="CP022530">
    <property type="protein sequence ID" value="ASP38514.1"/>
    <property type="molecule type" value="Genomic_DNA"/>
</dbReference>
<evidence type="ECO:0000313" key="3">
    <source>
        <dbReference type="Proteomes" id="UP000202440"/>
    </source>
</evidence>
<sequence>MGNKHGQHSPKTFNEKASNQQSHLLDQQTEFSGRARVAQVLRWTSTAALIANDLFSEKSTTTKQRAQQARTPEAQSTVIGGRLMIGTNAEDDSHIPGHLQALLSDANKVKSVVQNFEDQNEGLTHQLLFAGSDTERTKIREQMRINSQQSRHLSQLHQFVADDGVFNAFSHTTRQEIEDRYVQENADTNMSASNYMNGLKSRQQSHSAMLRNLRSSLRDQGSISMASNTQGKHAEQRIIEDVIGKHDQEVERTKMARGFTVFSTLPEPSHLDMVVAGTKPPCAMCEVTERARQKVAQTGQDNSSPLVMKRYKDEHYQSGNLFPGNYVNTEDQHVHQQLRGQFADKASFPKTRVTARKRADSVASFKAFKDL</sequence>
<gene>
    <name evidence="2" type="ORF">CHH28_07435</name>
</gene>
<proteinExistence type="predicted"/>
<dbReference type="Proteomes" id="UP000202440">
    <property type="component" value="Chromosome"/>
</dbReference>
<reference evidence="2 3" key="1">
    <citation type="submission" date="2017-07" db="EMBL/GenBank/DDBJ databases">
        <title>Annotated genome sequence of Bacterioplanes sanyensis isolated from Red Sea.</title>
        <authorList>
            <person name="Rehman Z.U."/>
        </authorList>
    </citation>
    <scope>NUCLEOTIDE SEQUENCE [LARGE SCALE GENOMIC DNA]</scope>
    <source>
        <strain evidence="2 3">NV9</strain>
    </source>
</reference>
<dbReference type="KEGG" id="bsan:CHH28_07435"/>
<evidence type="ECO:0000256" key="1">
    <source>
        <dbReference type="SAM" id="MobiDB-lite"/>
    </source>
</evidence>
<keyword evidence="3" id="KW-1185">Reference proteome</keyword>
<name>A0A222FJ42_9GAMM</name>
<protein>
    <submittedName>
        <fullName evidence="2">Uncharacterized protein</fullName>
    </submittedName>
</protein>